<evidence type="ECO:0000313" key="6">
    <source>
        <dbReference type="Proteomes" id="UP000275024"/>
    </source>
</evidence>
<evidence type="ECO:0000259" key="2">
    <source>
        <dbReference type="Pfam" id="PF06259"/>
    </source>
</evidence>
<feature type="domain" description="DUF1023" evidence="2">
    <location>
        <begin position="157"/>
        <end position="330"/>
    </location>
</feature>
<comment type="caution">
    <text evidence="3">The sequence shown here is derived from an EMBL/GenBank/DDBJ whole genome shotgun (WGS) entry which is preliminary data.</text>
</comment>
<name>A0A3A9WGB4_9ACTN</name>
<evidence type="ECO:0000256" key="1">
    <source>
        <dbReference type="SAM" id="MobiDB-lite"/>
    </source>
</evidence>
<dbReference type="Proteomes" id="UP000268652">
    <property type="component" value="Unassembled WGS sequence"/>
</dbReference>
<dbReference type="InterPro" id="IPR010427">
    <property type="entry name" value="DUF1023"/>
</dbReference>
<dbReference type="SUPFAM" id="SSF53474">
    <property type="entry name" value="alpha/beta-Hydrolases"/>
    <property type="match status" value="1"/>
</dbReference>
<dbReference type="EMBL" id="RBDX01000002">
    <property type="protein sequence ID" value="RKN12068.1"/>
    <property type="molecule type" value="Genomic_DNA"/>
</dbReference>
<reference evidence="5 6" key="1">
    <citation type="submission" date="2018-09" db="EMBL/GenBank/DDBJ databases">
        <title>Streptomyces sp. nov. DS1-2, an endophytic actinomycete isolated from roots of Dendrobium scabrilingue.</title>
        <authorList>
            <person name="Kuncharoen N."/>
            <person name="Kudo T."/>
            <person name="Ohkuma M."/>
            <person name="Yuki M."/>
            <person name="Tanasupawat S."/>
        </authorList>
    </citation>
    <scope>NUCLEOTIDE SEQUENCE [LARGE SCALE GENOMIC DNA]</scope>
    <source>
        <strain evidence="3 6">AZ1-7</strain>
        <strain evidence="4 5">DS1-2</strain>
    </source>
</reference>
<accession>A0A3A9WGB4</accession>
<feature type="compositionally biased region" description="Basic and acidic residues" evidence="1">
    <location>
        <begin position="114"/>
        <end position="128"/>
    </location>
</feature>
<evidence type="ECO:0000313" key="3">
    <source>
        <dbReference type="EMBL" id="RKN12068.1"/>
    </source>
</evidence>
<keyword evidence="5" id="KW-1185">Reference proteome</keyword>
<dbReference type="AlphaFoldDB" id="A0A3A9WGB4"/>
<dbReference type="EMBL" id="RBDY01000003">
    <property type="protein sequence ID" value="RKN25880.1"/>
    <property type="molecule type" value="Genomic_DNA"/>
</dbReference>
<organism evidence="3 6">
    <name type="scientific">Streptomyces radicis</name>
    <dbReference type="NCBI Taxonomy" id="1750517"/>
    <lineage>
        <taxon>Bacteria</taxon>
        <taxon>Bacillati</taxon>
        <taxon>Actinomycetota</taxon>
        <taxon>Actinomycetes</taxon>
        <taxon>Kitasatosporales</taxon>
        <taxon>Streptomycetaceae</taxon>
        <taxon>Streptomyces</taxon>
    </lineage>
</organism>
<dbReference type="InterPro" id="IPR029058">
    <property type="entry name" value="AB_hydrolase_fold"/>
</dbReference>
<evidence type="ECO:0000313" key="4">
    <source>
        <dbReference type="EMBL" id="RKN25880.1"/>
    </source>
</evidence>
<dbReference type="Proteomes" id="UP000275024">
    <property type="component" value="Unassembled WGS sequence"/>
</dbReference>
<dbReference type="OrthoDB" id="5170249at2"/>
<dbReference type="Pfam" id="PF06259">
    <property type="entry name" value="Abhydrolase_8"/>
    <property type="match status" value="1"/>
</dbReference>
<sequence>MSKVRIAPSTAHRVPLPLAVVLVVLATAGWIARGAEAAPDAYEIQLDAWARGSIAGEPLPDADDAPPTRVAAFFDGLTERQRHRLAHRYPLVVGNLPGAPPPLRYEANRTSLARARDSERRRSFDERLSPAGQRTAGRRANRFASMLDEGRQFLSFDPTGRGRAAEVLGDLETAERISVVVPGADTQLLTFERTRQKYHAPSGMAEALHARERELAPGVRTAVIAWADYDTPSAHSMSAATTELAADGAERLVTTVDALPGRAPVALFCHSYGSVVCGLAAEELPRRVSDIAVAGSPGMRAGSASGLGTDARVWAMRSPDDWIGRVPHLAIGPLGHGSDPASPSFGARLLATGNARGHSGYFEPGTMSLGNLARIGAGAVGAVTCAPEAPSCRAERDGAEIR</sequence>
<protein>
    <recommendedName>
        <fullName evidence="2">DUF1023 domain-containing protein</fullName>
    </recommendedName>
</protein>
<feature type="region of interest" description="Disordered" evidence="1">
    <location>
        <begin position="103"/>
        <end position="137"/>
    </location>
</feature>
<dbReference type="RefSeq" id="WP_120695892.1">
    <property type="nucleotide sequence ID" value="NZ_RBDX01000002.1"/>
</dbReference>
<evidence type="ECO:0000313" key="5">
    <source>
        <dbReference type="Proteomes" id="UP000268652"/>
    </source>
</evidence>
<proteinExistence type="predicted"/>
<dbReference type="Gene3D" id="3.40.50.1820">
    <property type="entry name" value="alpha/beta hydrolase"/>
    <property type="match status" value="1"/>
</dbReference>
<gene>
    <name evidence="4" type="ORF">D7318_06455</name>
    <name evidence="3" type="ORF">D7319_04025</name>
</gene>